<evidence type="ECO:0000313" key="1">
    <source>
        <dbReference type="EMBL" id="CSC14713.1"/>
    </source>
</evidence>
<dbReference type="EMBL" id="CWQY01000003">
    <property type="protein sequence ID" value="CSC14713.1"/>
    <property type="molecule type" value="Genomic_DNA"/>
</dbReference>
<protein>
    <submittedName>
        <fullName evidence="1">Uncharacterized protein</fullName>
    </submittedName>
</protein>
<evidence type="ECO:0000313" key="2">
    <source>
        <dbReference type="Proteomes" id="UP000041770"/>
    </source>
</evidence>
<gene>
    <name evidence="1" type="ORF">ERS013200_00671</name>
</gene>
<accession>A0A655XIM2</accession>
<reference evidence="1 2" key="1">
    <citation type="submission" date="2015-07" db="EMBL/GenBank/DDBJ databases">
        <authorList>
            <consortium name="Pathogen Informatics"/>
        </authorList>
    </citation>
    <scope>NUCLEOTIDE SEQUENCE [LARGE SCALE GENOMIC DNA]</scope>
    <source>
        <strain evidence="1 2">A316</strain>
    </source>
</reference>
<proteinExistence type="predicted"/>
<sequence length="34" mass="3889">MSVRRQALDEKQTNAPEILLVNSKIDCSGFQFYS</sequence>
<organism evidence="1 2">
    <name type="scientific">Vibrio cholerae</name>
    <dbReference type="NCBI Taxonomy" id="666"/>
    <lineage>
        <taxon>Bacteria</taxon>
        <taxon>Pseudomonadati</taxon>
        <taxon>Pseudomonadota</taxon>
        <taxon>Gammaproteobacteria</taxon>
        <taxon>Vibrionales</taxon>
        <taxon>Vibrionaceae</taxon>
        <taxon>Vibrio</taxon>
    </lineage>
</organism>
<dbReference type="AlphaFoldDB" id="A0A655XIM2"/>
<name>A0A655XIM2_VIBCL</name>
<dbReference type="Proteomes" id="UP000041770">
    <property type="component" value="Unassembled WGS sequence"/>
</dbReference>